<dbReference type="EMBL" id="CP000510">
    <property type="protein sequence ID" value="ABM02628.1"/>
    <property type="molecule type" value="Genomic_DNA"/>
</dbReference>
<dbReference type="InterPro" id="IPR016181">
    <property type="entry name" value="Acyl_CoA_acyltransferase"/>
</dbReference>
<sequence>MDVEIIKYITPLNNEIIESLLFLGEENCFKFRVDEFTKPGSTIFIAWSKGKAVASRRFLKSTFINKVSKKTIMGLQCCETITDDKYRGRGLFGKIWERALKECKSDVDLFYNFPNDVSFKPYIKSGFKLLDYMIVFYNVQNIAVADTYRDFFFDENNMINNTEGDYSSVKLTNGIHKFFPIQVLKGNKLISTNVPKYHFFGCNLNALRKVHQLNFVKAPLFTLRPITFFQVNDDIDVNNLYLTPGSYDTTQK</sequence>
<evidence type="ECO:0000313" key="1">
    <source>
        <dbReference type="EMBL" id="ABM02628.1"/>
    </source>
</evidence>
<proteinExistence type="predicted"/>
<dbReference type="RefSeq" id="WP_011769191.1">
    <property type="nucleotide sequence ID" value="NC_008709.1"/>
</dbReference>
<dbReference type="Proteomes" id="UP000000639">
    <property type="component" value="Chromosome"/>
</dbReference>
<dbReference type="AlphaFoldDB" id="A1ST13"/>
<dbReference type="KEGG" id="pin:Ping_0783"/>
<name>A1ST13_PSYIN</name>
<reference evidence="1 2" key="1">
    <citation type="submission" date="2007-01" db="EMBL/GenBank/DDBJ databases">
        <title>Complete sequence of Psychromonas ingrahamii 37.</title>
        <authorList>
            <consortium name="US DOE Joint Genome Institute"/>
            <person name="Copeland A."/>
            <person name="Lucas S."/>
            <person name="Lapidus A."/>
            <person name="Barry K."/>
            <person name="Detter J.C."/>
            <person name="Glavina del Rio T."/>
            <person name="Hammon N."/>
            <person name="Israni S."/>
            <person name="Dalin E."/>
            <person name="Tice H."/>
            <person name="Pitluck S."/>
            <person name="Thompson L.S."/>
            <person name="Brettin T."/>
            <person name="Bruce D."/>
            <person name="Han C."/>
            <person name="Tapia R."/>
            <person name="Schmutz J."/>
            <person name="Larimer F."/>
            <person name="Land M."/>
            <person name="Hauser L."/>
            <person name="Kyrpides N."/>
            <person name="Ivanova N."/>
            <person name="Staley J."/>
            <person name="Richardson P."/>
        </authorList>
    </citation>
    <scope>NUCLEOTIDE SEQUENCE [LARGE SCALE GENOMIC DNA]</scope>
    <source>
        <strain evidence="1 2">37</strain>
    </source>
</reference>
<evidence type="ECO:0000313" key="2">
    <source>
        <dbReference type="Proteomes" id="UP000000639"/>
    </source>
</evidence>
<dbReference type="Gene3D" id="3.40.630.30">
    <property type="match status" value="1"/>
</dbReference>
<dbReference type="STRING" id="357804.Ping_0783"/>
<organism evidence="1 2">
    <name type="scientific">Psychromonas ingrahamii (strain DSM 17664 / CCUG 51855 / 37)</name>
    <dbReference type="NCBI Taxonomy" id="357804"/>
    <lineage>
        <taxon>Bacteria</taxon>
        <taxon>Pseudomonadati</taxon>
        <taxon>Pseudomonadota</taxon>
        <taxon>Gammaproteobacteria</taxon>
        <taxon>Alteromonadales</taxon>
        <taxon>Psychromonadaceae</taxon>
        <taxon>Psychromonas</taxon>
    </lineage>
</organism>
<dbReference type="eggNOG" id="COG0454">
    <property type="taxonomic scope" value="Bacteria"/>
</dbReference>
<dbReference type="OrthoDB" id="5570877at2"/>
<protein>
    <submittedName>
        <fullName evidence="1">Uncharacterized protein</fullName>
    </submittedName>
</protein>
<dbReference type="SUPFAM" id="SSF55729">
    <property type="entry name" value="Acyl-CoA N-acyltransferases (Nat)"/>
    <property type="match status" value="1"/>
</dbReference>
<gene>
    <name evidence="1" type="ordered locus">Ping_0783</name>
</gene>
<dbReference type="HOGENOM" id="CLU_1102099_0_0_6"/>
<accession>A1ST13</accession>
<keyword evidence="2" id="KW-1185">Reference proteome</keyword>